<accession>A0A8J6TX16</accession>
<evidence type="ECO:0000256" key="1">
    <source>
        <dbReference type="SAM" id="MobiDB-lite"/>
    </source>
</evidence>
<dbReference type="RefSeq" id="WP_187536337.1">
    <property type="nucleotide sequence ID" value="NZ_JACRTL010000002.1"/>
</dbReference>
<protein>
    <submittedName>
        <fullName evidence="2">Uncharacterized protein</fullName>
    </submittedName>
</protein>
<proteinExistence type="predicted"/>
<reference evidence="2" key="1">
    <citation type="submission" date="2020-08" db="EMBL/GenBank/DDBJ databases">
        <title>Genome public.</title>
        <authorList>
            <person name="Liu C."/>
            <person name="Sun Q."/>
        </authorList>
    </citation>
    <scope>NUCLEOTIDE SEQUENCE</scope>
    <source>
        <strain evidence="2">NSJ-15</strain>
    </source>
</reference>
<gene>
    <name evidence="2" type="ORF">H8702_05085</name>
</gene>
<comment type="caution">
    <text evidence="2">The sequence shown here is derived from an EMBL/GenBank/DDBJ whole genome shotgun (WGS) entry which is preliminary data.</text>
</comment>
<dbReference type="EMBL" id="JACRTL010000002">
    <property type="protein sequence ID" value="MBC8610495.1"/>
    <property type="molecule type" value="Genomic_DNA"/>
</dbReference>
<dbReference type="AlphaFoldDB" id="A0A8J6TX16"/>
<dbReference type="Proteomes" id="UP000632659">
    <property type="component" value="Unassembled WGS sequence"/>
</dbReference>
<keyword evidence="3" id="KW-1185">Reference proteome</keyword>
<evidence type="ECO:0000313" key="3">
    <source>
        <dbReference type="Proteomes" id="UP000632659"/>
    </source>
</evidence>
<name>A0A8J6TX16_9FIRM</name>
<organism evidence="2 3">
    <name type="scientific">Massiliimalia timonensis</name>
    <dbReference type="NCBI Taxonomy" id="1987501"/>
    <lineage>
        <taxon>Bacteria</taxon>
        <taxon>Bacillati</taxon>
        <taxon>Bacillota</taxon>
        <taxon>Clostridia</taxon>
        <taxon>Eubacteriales</taxon>
        <taxon>Oscillospiraceae</taxon>
        <taxon>Massiliimalia</taxon>
    </lineage>
</organism>
<feature type="region of interest" description="Disordered" evidence="1">
    <location>
        <begin position="63"/>
        <end position="87"/>
    </location>
</feature>
<feature type="compositionally biased region" description="Acidic residues" evidence="1">
    <location>
        <begin position="63"/>
        <end position="80"/>
    </location>
</feature>
<sequence length="87" mass="9727">MKKKSPWKIIAVVTAVVGALVAVAGYIKKKSKKISDELDFDNSMFFEEDTSLSYDDDDSIQELSEIDGVDDQEENSDSSDETDKNEK</sequence>
<evidence type="ECO:0000313" key="2">
    <source>
        <dbReference type="EMBL" id="MBC8610495.1"/>
    </source>
</evidence>